<keyword evidence="3" id="KW-1185">Reference proteome</keyword>
<evidence type="ECO:0000259" key="1">
    <source>
        <dbReference type="Pfam" id="PF00246"/>
    </source>
</evidence>
<dbReference type="RefSeq" id="WP_109710208.1">
    <property type="nucleotide sequence ID" value="NZ_QGDS01000004.1"/>
</dbReference>
<dbReference type="OrthoDB" id="7956186at2"/>
<dbReference type="GO" id="GO:0006508">
    <property type="term" value="P:proteolysis"/>
    <property type="evidence" value="ECO:0007669"/>
    <property type="project" value="InterPro"/>
</dbReference>
<gene>
    <name evidence="2" type="ORF">SAMN05216529_104190</name>
</gene>
<dbReference type="GO" id="GO:0008270">
    <property type="term" value="F:zinc ion binding"/>
    <property type="evidence" value="ECO:0007669"/>
    <property type="project" value="InterPro"/>
</dbReference>
<protein>
    <submittedName>
        <fullName evidence="2">Zinc carboxypeptidase</fullName>
    </submittedName>
</protein>
<organism evidence="2 3">
    <name type="scientific">Faecalicatena contorta</name>
    <dbReference type="NCBI Taxonomy" id="39482"/>
    <lineage>
        <taxon>Bacteria</taxon>
        <taxon>Bacillati</taxon>
        <taxon>Bacillota</taxon>
        <taxon>Clostridia</taxon>
        <taxon>Lachnospirales</taxon>
        <taxon>Lachnospiraceae</taxon>
        <taxon>Faecalicatena</taxon>
    </lineage>
</organism>
<name>A0A315ZXU1_9FIRM</name>
<dbReference type="GO" id="GO:0004181">
    <property type="term" value="F:metallocarboxypeptidase activity"/>
    <property type="evidence" value="ECO:0007669"/>
    <property type="project" value="InterPro"/>
</dbReference>
<keyword evidence="2" id="KW-0121">Carboxypeptidase</keyword>
<dbReference type="AlphaFoldDB" id="A0A315ZXU1"/>
<keyword evidence="2" id="KW-0378">Hydrolase</keyword>
<dbReference type="Proteomes" id="UP000254051">
    <property type="component" value="Unassembled WGS sequence"/>
</dbReference>
<dbReference type="CDD" id="cd06232">
    <property type="entry name" value="M14-like"/>
    <property type="match status" value="1"/>
</dbReference>
<feature type="domain" description="Peptidase M14" evidence="1">
    <location>
        <begin position="755"/>
        <end position="856"/>
    </location>
</feature>
<dbReference type="Gene3D" id="3.40.630.10">
    <property type="entry name" value="Zn peptidases"/>
    <property type="match status" value="1"/>
</dbReference>
<sequence>MERNKNNMLHLREDLTWKEKQIAVEMARMLGFQSESAVFPVVSRGSGEEIPAEWNALNHYKVKEASGEVPEDYAAASDSAMPVPDFDWRCKKGLETLFETGHILKDENLDFLPDKMDVHFVMSEDADLSVLAAACTFAFRMGMETTAYEGFLLENRECRGNAIVFKQADECYIKFEEKEGGIRIVVGGSGEELEAFAADFCGYFPMQGPFDTWTDYLQEMTDSMSMGNLDGQLAYAKAFAGPGAEVYVSPDIESRRGEVKEEFPDIDFINYKSTQKVYEKEYDIKWEVDDLQDMLETSVYPKLKPGDKVEVYAALSEEKKERRKAADQIEGKIAGAGASTEKISVLCAYKQGYSWLEEEVVPFLLQNGRTDRLEIGFKPFLPQGVTDWADEDGATPSYNNLGGNPDQWYDLPIRYLQELYPAKDMLADGLGIQRENIIFYAYEGAEELTYELKAFDKDGNNIYENTCQAVCHERPYLDDYPQMGKVHPSTGYLKVLVNGNLLYENRVETDVERIWSIYQREVLSDCRAYIEEKTGGLITLEGQPFFSNLKIEVEASEPDFRLPSREDLFTTLDGLHEDMYFAGADYFKNLGMEKAGVMLDAPGLILPVVRKKNGKPRMKVTLYTQKAQEPFISSGSERILARGSRQTIQIWMEAVEETKEGRGAVIRIEGADEKVVAAYAELLKKGLLDIGKKLHGMDYLKLAAGTDSCTVPVSRAGDTEKTLHISDIDLSENELIGYRKYIEIIGQLKHVPGLRVYRTAVSYTGREIYAVEILPEYKGYMSRTKRITRYPSEIVNSRHHANEVSSTNAAFMLIKTLLTDEAYKEIPEKLNLVIVPMENVDGAAIHYKLQKDNPNWKLHVARFNAIGKEFYYEHFKPVTIHTEAIGLTRLFRKFLPDIIVDNHGVPSHEWEQQFSGYTSPSYKGFWLPRSLLYGYFWTVTDETYKSNYAVNKKMEDVIADSIAKDEEITRWNKEWARQFEKFAHGWMPRLFPANYYKDMINYWIPFAFDPEHRYPSVRFPWITTVAYTSEVADETAQGEYLYLCARAHLIHDLATLEMLTGSTCVYIEKWNISDDNIEAAHIRQRPVIV</sequence>
<reference evidence="3" key="1">
    <citation type="submission" date="2017-07" db="EMBL/GenBank/DDBJ databases">
        <authorList>
            <person name="Varghese N."/>
            <person name="Submissions S."/>
        </authorList>
    </citation>
    <scope>NUCLEOTIDE SEQUENCE [LARGE SCALE GENOMIC DNA]</scope>
    <source>
        <strain evidence="3">NLAE-zl-C134</strain>
    </source>
</reference>
<evidence type="ECO:0000313" key="3">
    <source>
        <dbReference type="Proteomes" id="UP000254051"/>
    </source>
</evidence>
<accession>A0A315ZXU1</accession>
<dbReference type="EMBL" id="UHJJ01000004">
    <property type="protein sequence ID" value="SUQ13879.1"/>
    <property type="molecule type" value="Genomic_DNA"/>
</dbReference>
<proteinExistence type="predicted"/>
<dbReference type="Pfam" id="PF00246">
    <property type="entry name" value="Peptidase_M14"/>
    <property type="match status" value="1"/>
</dbReference>
<dbReference type="SUPFAM" id="SSF53187">
    <property type="entry name" value="Zn-dependent exopeptidases"/>
    <property type="match status" value="1"/>
</dbReference>
<evidence type="ECO:0000313" key="2">
    <source>
        <dbReference type="EMBL" id="SUQ13879.1"/>
    </source>
</evidence>
<keyword evidence="2" id="KW-0645">Protease</keyword>
<dbReference type="InterPro" id="IPR000834">
    <property type="entry name" value="Peptidase_M14"/>
</dbReference>